<keyword evidence="3" id="KW-1185">Reference proteome</keyword>
<sequence>MSGIRTPRSHFEIGNSAVRRRCQKMTESEAYWGPGTNWYGDEAWGQPAWGQSAWGQSLTSGQTPVWDESAGPPASPVSANVAVLPTPPTPITWADLERRERNPDVAEIQAAWECFFRARAKSLESPAPLPSLAANQGPGLRRVRKHDLTKSMLLYNFMITIWTFDVLVDDSYSILLYMYMYLCREFFENKQSHRDIDLDDTPEQYFRMRITDKEAELIRNKMLPEPLGLAIPVSRPGHLSKKKTAPDKPPLIYCANGRTYSQRLTRAVPTIPKKNVPDTPTSPYVAEYFPSSSPQKSGPAAPPLRQNQWKRWTNDVIPKLIPVFLALWHKTESLRNIDGLELPALKTLWLQETEIRRGSSSLEWSRAYSYRSRPSLAVDVGILEFVKLLFLNLPPNNTAFCNTLEGFLASRGFKLTTKCALGTRWSGTRLCETGVATEIDKLMDAARHILRGEELDNDPEPPVSDASTSQPSAAASGEPVGATPGPNARATRHATGEKRRRPHASDDDDSDDESPPDAPNPFPEPPTRTRPSDYLLSRCPACFGGLEHDPSQKVDIDVCLDACFNLKRRRKEGGRDPPRTHPGTHFVPEETAEKMDEHVDGVRLAKNSQAKQARVEDKADGFEGDMKVPRSVLDECESSFKAADEKREKASTQFFDDTGIMALLCRHDRVLWLVNMRMPGEKQYYALALLETLFQHLPSNIQVGVLYDIACQLHRSCTKFGFLGRYLHRILFAVAEDLASRTERDANGFGTLSANLFLIYEWLAQVEHADKASLRRLGAWLVRRTVHCEDKLQEAMKELAACGVAETVLREEWEKQVKAQTKPAERRSKTRGSAAVKEVILLRKQVDVLFQKMTVLHDALADTQSTAHVLLYAQTHANAARNAWQKEQQTLRKLEQQLGVTDKTALEKLRHSDYYAARMNAKVLKDRVRQRLRERKFELDLIERSFRRTRSENQKNEHAAAAIKRREPTINNNVRDYNKLCAEISTLIQGKRAPAGAVAPTPIPVKGIFQLDVDDAIWQDLGLDDDTTPARWLVDANVRAGIRAMLQKDRCEEEALRLQRERRHMQMWFATEWAAVKHAIELSHGAVRYQFELKRKELLQLCVV</sequence>
<gene>
    <name evidence="2" type="ORF">MSAN_00480600</name>
</gene>
<dbReference type="EMBL" id="JACAZH010000003">
    <property type="protein sequence ID" value="KAF7372750.1"/>
    <property type="molecule type" value="Genomic_DNA"/>
</dbReference>
<feature type="compositionally biased region" description="Pro residues" evidence="1">
    <location>
        <begin position="516"/>
        <end position="528"/>
    </location>
</feature>
<dbReference type="Proteomes" id="UP000623467">
    <property type="component" value="Unassembled WGS sequence"/>
</dbReference>
<comment type="caution">
    <text evidence="2">The sequence shown here is derived from an EMBL/GenBank/DDBJ whole genome shotgun (WGS) entry which is preliminary data.</text>
</comment>
<dbReference type="AlphaFoldDB" id="A0A8H6Z542"/>
<dbReference type="Pfam" id="PF18758">
    <property type="entry name" value="KDZ"/>
    <property type="match status" value="1"/>
</dbReference>
<feature type="region of interest" description="Disordered" evidence="1">
    <location>
        <begin position="453"/>
        <end position="532"/>
    </location>
</feature>
<protein>
    <submittedName>
        <fullName evidence="2">Uncharacterized protein</fullName>
    </submittedName>
</protein>
<proteinExistence type="predicted"/>
<feature type="compositionally biased region" description="Acidic residues" evidence="1">
    <location>
        <begin position="506"/>
        <end position="515"/>
    </location>
</feature>
<dbReference type="InterPro" id="IPR040521">
    <property type="entry name" value="KDZ"/>
</dbReference>
<accession>A0A8H6Z542</accession>
<evidence type="ECO:0000256" key="1">
    <source>
        <dbReference type="SAM" id="MobiDB-lite"/>
    </source>
</evidence>
<dbReference type="OrthoDB" id="3237105at2759"/>
<name>A0A8H6Z542_9AGAR</name>
<evidence type="ECO:0000313" key="2">
    <source>
        <dbReference type="EMBL" id="KAF7372750.1"/>
    </source>
</evidence>
<dbReference type="PANTHER" id="PTHR33096">
    <property type="entry name" value="CXC2 DOMAIN-CONTAINING PROTEIN"/>
    <property type="match status" value="1"/>
</dbReference>
<feature type="compositionally biased region" description="Polar residues" evidence="1">
    <location>
        <begin position="53"/>
        <end position="63"/>
    </location>
</feature>
<feature type="region of interest" description="Disordered" evidence="1">
    <location>
        <begin position="51"/>
        <end position="78"/>
    </location>
</feature>
<reference evidence="2" key="1">
    <citation type="submission" date="2020-05" db="EMBL/GenBank/DDBJ databases">
        <title>Mycena genomes resolve the evolution of fungal bioluminescence.</title>
        <authorList>
            <person name="Tsai I.J."/>
        </authorList>
    </citation>
    <scope>NUCLEOTIDE SEQUENCE</scope>
    <source>
        <strain evidence="2">160909Yilan</strain>
    </source>
</reference>
<evidence type="ECO:0000313" key="3">
    <source>
        <dbReference type="Proteomes" id="UP000623467"/>
    </source>
</evidence>
<organism evidence="2 3">
    <name type="scientific">Mycena sanguinolenta</name>
    <dbReference type="NCBI Taxonomy" id="230812"/>
    <lineage>
        <taxon>Eukaryota</taxon>
        <taxon>Fungi</taxon>
        <taxon>Dikarya</taxon>
        <taxon>Basidiomycota</taxon>
        <taxon>Agaricomycotina</taxon>
        <taxon>Agaricomycetes</taxon>
        <taxon>Agaricomycetidae</taxon>
        <taxon>Agaricales</taxon>
        <taxon>Marasmiineae</taxon>
        <taxon>Mycenaceae</taxon>
        <taxon>Mycena</taxon>
    </lineage>
</organism>
<dbReference type="PANTHER" id="PTHR33096:SF1">
    <property type="entry name" value="CXC1-LIKE CYSTEINE CLUSTER ASSOCIATED WITH KDZ TRANSPOSASES DOMAIN-CONTAINING PROTEIN"/>
    <property type="match status" value="1"/>
</dbReference>